<evidence type="ECO:0000313" key="1">
    <source>
        <dbReference type="EMBL" id="TWI04851.1"/>
    </source>
</evidence>
<name>A0A562LB37_9GAMM</name>
<proteinExistence type="predicted"/>
<dbReference type="AlphaFoldDB" id="A0A562LB37"/>
<accession>A0A562LB37</accession>
<organism evidence="1 2">
    <name type="scientific">Luteimonas cucumeris</name>
    <dbReference type="NCBI Taxonomy" id="985012"/>
    <lineage>
        <taxon>Bacteria</taxon>
        <taxon>Pseudomonadati</taxon>
        <taxon>Pseudomonadota</taxon>
        <taxon>Gammaproteobacteria</taxon>
        <taxon>Lysobacterales</taxon>
        <taxon>Lysobacteraceae</taxon>
        <taxon>Luteimonas</taxon>
    </lineage>
</organism>
<evidence type="ECO:0000313" key="2">
    <source>
        <dbReference type="Proteomes" id="UP000315167"/>
    </source>
</evidence>
<reference evidence="1 2" key="1">
    <citation type="journal article" date="2015" name="Stand. Genomic Sci.">
        <title>Genomic Encyclopedia of Bacterial and Archaeal Type Strains, Phase III: the genomes of soil and plant-associated and newly described type strains.</title>
        <authorList>
            <person name="Whitman W.B."/>
            <person name="Woyke T."/>
            <person name="Klenk H.P."/>
            <person name="Zhou Y."/>
            <person name="Lilburn T.G."/>
            <person name="Beck B.J."/>
            <person name="De Vos P."/>
            <person name="Vandamme P."/>
            <person name="Eisen J.A."/>
            <person name="Garrity G."/>
            <person name="Hugenholtz P."/>
            <person name="Kyrpides N.C."/>
        </authorList>
    </citation>
    <scope>NUCLEOTIDE SEQUENCE [LARGE SCALE GENOMIC DNA]</scope>
    <source>
        <strain evidence="1 2">CGMCC 1.10821</strain>
    </source>
</reference>
<keyword evidence="2" id="KW-1185">Reference proteome</keyword>
<dbReference type="Proteomes" id="UP000315167">
    <property type="component" value="Unassembled WGS sequence"/>
</dbReference>
<comment type="caution">
    <text evidence="1">The sequence shown here is derived from an EMBL/GenBank/DDBJ whole genome shotgun (WGS) entry which is preliminary data.</text>
</comment>
<dbReference type="EMBL" id="VLKN01000002">
    <property type="protein sequence ID" value="TWI04851.1"/>
    <property type="molecule type" value="Genomic_DNA"/>
</dbReference>
<protein>
    <submittedName>
        <fullName evidence="1">Uncharacterized protein</fullName>
    </submittedName>
</protein>
<gene>
    <name evidence="1" type="ORF">IP90_00991</name>
</gene>
<sequence length="48" mass="5110">MDRRVYSAVIACNGVWPAELVSGVMFYDGYRVTAAEFIAAGGRIGATP</sequence>
<dbReference type="RefSeq" id="WP_158635278.1">
    <property type="nucleotide sequence ID" value="NZ_VLKN01000002.1"/>
</dbReference>